<sequence>MNSNKSNQSNNRVMKLLEFKFRALNAAFENFQGISNLSIQAEASTLERIYNIDGESYKYGSWDLSSENQAWVGNHDCAHKLESQSVSAIKNRHPAPSGGFFISNETNKIIKLSTQAAKDDKLLSEAEKHVLDLARTETYIEDVSKEFRNIIEPKELEIMLFVNEISGSSRDLVRLALHYTQKWKTSRRVSVCQSSGYDKDIATADPGSDTPEHQYLFHPSTLEKMEITRQSSRNDKMLRQALSSKSINNYPSQFHNQYQPSRRKTNYRGSSQPRWGCSSKWSQTEQNSNYRSSQGNGNQYTSSQKPQWNQGTNSSHASSSLKPAQPVGNRNTEKWVRNSIRTATIPYSKEDLQSSRDSPACYQLDGPEIFGLRDHQSSLGYKPSICLTNIWEGRTGKDTPAIGYDAYQRLRQTHSDNTEAHRETWIHYEPRKISYYSEKPSEIPRSSVRHPENVDSFDPGKKKENQKRSPQSHKPSGNGETSDGIKRHVFGSCKCNRACLNQVKRTSTRHNKRPKEAQIQLQRALPTFSIDTERSEVVGHPIKPLELVATEIEDLKPKRTRICYNRCF</sequence>
<reference evidence="2 3" key="1">
    <citation type="submission" date="2017-01" db="EMBL/GenBank/DDBJ databases">
        <authorList>
            <person name="Mah S.A."/>
            <person name="Swanson W.J."/>
            <person name="Moy G.W."/>
            <person name="Vacquier V.D."/>
        </authorList>
    </citation>
    <scope>NUCLEOTIDE SEQUENCE [LARGE SCALE GENOMIC DNA]</scope>
    <source>
        <strain evidence="2 3">GSMNP</strain>
    </source>
</reference>
<organism evidence="2 3">
    <name type="scientific">Smittium culicis</name>
    <dbReference type="NCBI Taxonomy" id="133412"/>
    <lineage>
        <taxon>Eukaryota</taxon>
        <taxon>Fungi</taxon>
        <taxon>Fungi incertae sedis</taxon>
        <taxon>Zoopagomycota</taxon>
        <taxon>Kickxellomycotina</taxon>
        <taxon>Harpellomycetes</taxon>
        <taxon>Harpellales</taxon>
        <taxon>Legeriomycetaceae</taxon>
        <taxon>Smittium</taxon>
    </lineage>
</organism>
<evidence type="ECO:0000256" key="1">
    <source>
        <dbReference type="SAM" id="MobiDB-lite"/>
    </source>
</evidence>
<protein>
    <submittedName>
        <fullName evidence="2">Uncharacterized protein</fullName>
    </submittedName>
</protein>
<feature type="region of interest" description="Disordered" evidence="1">
    <location>
        <begin position="244"/>
        <end position="335"/>
    </location>
</feature>
<dbReference type="AlphaFoldDB" id="A0A1R1Y0V1"/>
<dbReference type="Proteomes" id="UP000187283">
    <property type="component" value="Unassembled WGS sequence"/>
</dbReference>
<dbReference type="OrthoDB" id="5588572at2759"/>
<evidence type="ECO:0000313" key="3">
    <source>
        <dbReference type="Proteomes" id="UP000187283"/>
    </source>
</evidence>
<gene>
    <name evidence="2" type="ORF">AYI70_g4124</name>
</gene>
<feature type="compositionally biased region" description="Basic and acidic residues" evidence="1">
    <location>
        <begin position="449"/>
        <end position="467"/>
    </location>
</feature>
<comment type="caution">
    <text evidence="2">The sequence shown here is derived from an EMBL/GenBank/DDBJ whole genome shotgun (WGS) entry which is preliminary data.</text>
</comment>
<proteinExistence type="predicted"/>
<accession>A0A1R1Y0V1</accession>
<dbReference type="EMBL" id="LSSN01001245">
    <property type="protein sequence ID" value="OMJ20424.1"/>
    <property type="molecule type" value="Genomic_DNA"/>
</dbReference>
<feature type="compositionally biased region" description="Polar residues" evidence="1">
    <location>
        <begin position="468"/>
        <end position="481"/>
    </location>
</feature>
<keyword evidence="3" id="KW-1185">Reference proteome</keyword>
<evidence type="ECO:0000313" key="2">
    <source>
        <dbReference type="EMBL" id="OMJ20424.1"/>
    </source>
</evidence>
<feature type="compositionally biased region" description="Polar residues" evidence="1">
    <location>
        <begin position="267"/>
        <end position="322"/>
    </location>
</feature>
<feature type="region of interest" description="Disordered" evidence="1">
    <location>
        <begin position="438"/>
        <end position="485"/>
    </location>
</feature>
<name>A0A1R1Y0V1_9FUNG</name>
<feature type="compositionally biased region" description="Polar residues" evidence="1">
    <location>
        <begin position="244"/>
        <end position="260"/>
    </location>
</feature>